<organism evidence="2 3">
    <name type="scientific">Paramecium primaurelia</name>
    <dbReference type="NCBI Taxonomy" id="5886"/>
    <lineage>
        <taxon>Eukaryota</taxon>
        <taxon>Sar</taxon>
        <taxon>Alveolata</taxon>
        <taxon>Ciliophora</taxon>
        <taxon>Intramacronucleata</taxon>
        <taxon>Oligohymenophorea</taxon>
        <taxon>Peniculida</taxon>
        <taxon>Parameciidae</taxon>
        <taxon>Paramecium</taxon>
    </lineage>
</organism>
<dbReference type="OMA" id="WEDQKTE"/>
<dbReference type="EMBL" id="CAJJDM010000043">
    <property type="protein sequence ID" value="CAD8069005.1"/>
    <property type="molecule type" value="Genomic_DNA"/>
</dbReference>
<feature type="region of interest" description="Disordered" evidence="1">
    <location>
        <begin position="102"/>
        <end position="128"/>
    </location>
</feature>
<dbReference type="AlphaFoldDB" id="A0A8S1LRX9"/>
<evidence type="ECO:0000313" key="3">
    <source>
        <dbReference type="Proteomes" id="UP000688137"/>
    </source>
</evidence>
<dbReference type="Proteomes" id="UP000688137">
    <property type="component" value="Unassembled WGS sequence"/>
</dbReference>
<evidence type="ECO:0000313" key="2">
    <source>
        <dbReference type="EMBL" id="CAD8069005.1"/>
    </source>
</evidence>
<name>A0A8S1LRX9_PARPR</name>
<accession>A0A8S1LRX9</accession>
<protein>
    <submittedName>
        <fullName evidence="2">Uncharacterized protein</fullName>
    </submittedName>
</protein>
<proteinExistence type="predicted"/>
<comment type="caution">
    <text evidence="2">The sequence shown here is derived from an EMBL/GenBank/DDBJ whole genome shotgun (WGS) entry which is preliminary data.</text>
</comment>
<evidence type="ECO:0000256" key="1">
    <source>
        <dbReference type="SAM" id="MobiDB-lite"/>
    </source>
</evidence>
<reference evidence="2" key="1">
    <citation type="submission" date="2021-01" db="EMBL/GenBank/DDBJ databases">
        <authorList>
            <consortium name="Genoscope - CEA"/>
            <person name="William W."/>
        </authorList>
    </citation>
    <scope>NUCLEOTIDE SEQUENCE</scope>
</reference>
<feature type="region of interest" description="Disordered" evidence="1">
    <location>
        <begin position="1"/>
        <end position="20"/>
    </location>
</feature>
<gene>
    <name evidence="2" type="ORF">PPRIM_AZ9-3.1.T0430149</name>
</gene>
<keyword evidence="3" id="KW-1185">Reference proteome</keyword>
<feature type="compositionally biased region" description="Basic residues" evidence="1">
    <location>
        <begin position="115"/>
        <end position="128"/>
    </location>
</feature>
<sequence>MLNNQTNQEQIYSNDNQLENTCPQTKLCKQSDPIAEWEDQKTESILKSNHLSITSDDQSQDRKRFYSNNEFRKVSFDESLNTVHTYSKDNKKEIKNFETSFKHKKKVDKSDIPKSKRFGNHKQRKNSF</sequence>